<dbReference type="AlphaFoldDB" id="A0A829YH03"/>
<dbReference type="EMBL" id="BLJN01000004">
    <property type="protein sequence ID" value="GFE82524.1"/>
    <property type="molecule type" value="Genomic_DNA"/>
</dbReference>
<evidence type="ECO:0000313" key="2">
    <source>
        <dbReference type="EMBL" id="GFE82524.1"/>
    </source>
</evidence>
<protein>
    <submittedName>
        <fullName evidence="2">2-(1,2-epoxy-1,2-dihydrophenyl)acetyl-CoA isomerase</fullName>
    </submittedName>
</protein>
<dbReference type="Pfam" id="PF00378">
    <property type="entry name" value="ECH_1"/>
    <property type="match status" value="1"/>
</dbReference>
<sequence>MLKQQSDGVLWLRLNRPGVLNAIDRHLGLELIAAIEQARIDSQVRAIVLIGEGRAFCSGDDIEGLRAYLAGDLDSERAAVDPHDHNALYLRAAIAMVQCPKPFVAAINGACFGAGAELACAADIRCMARSAQIGSGLVKIGEVGHAAFMGSVVGSTRAFEIYASGRAVGADEALTIGLTHHVFDDGEFQDRVAELARRLAQMPTRVIGLQKELRNACEGRSLVERALLQEEAHRRCFSEMADAREGAMAFLEKRKPQFTGR</sequence>
<dbReference type="Proteomes" id="UP000445000">
    <property type="component" value="Unassembled WGS sequence"/>
</dbReference>
<name>A0A829YH03_9GAMM</name>
<comment type="similarity">
    <text evidence="1">Belongs to the enoyl-CoA hydratase/isomerase family.</text>
</comment>
<keyword evidence="2" id="KW-0413">Isomerase</keyword>
<comment type="caution">
    <text evidence="2">The sequence shown here is derived from an EMBL/GenBank/DDBJ whole genome shotgun (WGS) entry which is preliminary data.</text>
</comment>
<keyword evidence="3" id="KW-1185">Reference proteome</keyword>
<dbReference type="Gene3D" id="1.10.12.10">
    <property type="entry name" value="Lyase 2-enoyl-coa Hydratase, Chain A, domain 2"/>
    <property type="match status" value="1"/>
</dbReference>
<dbReference type="Gene3D" id="3.90.226.10">
    <property type="entry name" value="2-enoyl-CoA Hydratase, Chain A, domain 1"/>
    <property type="match status" value="1"/>
</dbReference>
<dbReference type="GO" id="GO:0016853">
    <property type="term" value="F:isomerase activity"/>
    <property type="evidence" value="ECO:0007669"/>
    <property type="project" value="UniProtKB-KW"/>
</dbReference>
<dbReference type="PANTHER" id="PTHR43459">
    <property type="entry name" value="ENOYL-COA HYDRATASE"/>
    <property type="match status" value="1"/>
</dbReference>
<gene>
    <name evidence="2" type="ORF">GCM10011487_45240</name>
</gene>
<dbReference type="CDD" id="cd06558">
    <property type="entry name" value="crotonase-like"/>
    <property type="match status" value="1"/>
</dbReference>
<dbReference type="SUPFAM" id="SSF52096">
    <property type="entry name" value="ClpP/crotonase"/>
    <property type="match status" value="1"/>
</dbReference>
<dbReference type="RefSeq" id="WP_161814162.1">
    <property type="nucleotide sequence ID" value="NZ_BLJN01000004.1"/>
</dbReference>
<dbReference type="PANTHER" id="PTHR43459:SF1">
    <property type="entry name" value="EG:BACN32G11.4 PROTEIN"/>
    <property type="match status" value="1"/>
</dbReference>
<evidence type="ECO:0000313" key="3">
    <source>
        <dbReference type="Proteomes" id="UP000445000"/>
    </source>
</evidence>
<dbReference type="InterPro" id="IPR001753">
    <property type="entry name" value="Enoyl-CoA_hydra/iso"/>
</dbReference>
<organism evidence="2 3">
    <name type="scientific">Steroidobacter agaridevorans</name>
    <dbReference type="NCBI Taxonomy" id="2695856"/>
    <lineage>
        <taxon>Bacteria</taxon>
        <taxon>Pseudomonadati</taxon>
        <taxon>Pseudomonadota</taxon>
        <taxon>Gammaproteobacteria</taxon>
        <taxon>Steroidobacterales</taxon>
        <taxon>Steroidobacteraceae</taxon>
        <taxon>Steroidobacter</taxon>
    </lineage>
</organism>
<reference evidence="3" key="1">
    <citation type="submission" date="2020-01" db="EMBL/GenBank/DDBJ databases">
        <title>'Steroidobacter agaridevorans' sp. nov., agar-degrading bacteria isolated from rhizosphere soils.</title>
        <authorList>
            <person name="Ikenaga M."/>
            <person name="Kataoka M."/>
            <person name="Murouchi A."/>
            <person name="Katsuragi S."/>
            <person name="Sakai M."/>
        </authorList>
    </citation>
    <scope>NUCLEOTIDE SEQUENCE [LARGE SCALE GENOMIC DNA]</scope>
    <source>
        <strain evidence="3">YU21-B</strain>
    </source>
</reference>
<proteinExistence type="inferred from homology"/>
<accession>A0A829YH03</accession>
<dbReference type="InterPro" id="IPR014748">
    <property type="entry name" value="Enoyl-CoA_hydra_C"/>
</dbReference>
<evidence type="ECO:0000256" key="1">
    <source>
        <dbReference type="ARBA" id="ARBA00005254"/>
    </source>
</evidence>
<dbReference type="InterPro" id="IPR029045">
    <property type="entry name" value="ClpP/crotonase-like_dom_sf"/>
</dbReference>